<proteinExistence type="predicted"/>
<protein>
    <submittedName>
        <fullName evidence="1">Uncharacterized protein</fullName>
    </submittedName>
</protein>
<name>A0ABY6FFI9_9PSED</name>
<keyword evidence="2" id="KW-1185">Reference proteome</keyword>
<dbReference type="Proteomes" id="UP001063228">
    <property type="component" value="Chromosome"/>
</dbReference>
<sequence length="116" mass="12878">MSLCLSCTKPKSITATRLQTVTSTGAGLLDRIDQWSNTAMMTVYFVVMTMCSGMEGCVEERKAGDAYASREECMTKVSTITRRKGVKYKCRSEPQWVLKEDRRVEGAKSFATTGAK</sequence>
<dbReference type="EMBL" id="CP081201">
    <property type="protein sequence ID" value="UXZ96671.1"/>
    <property type="molecule type" value="Genomic_DNA"/>
</dbReference>
<evidence type="ECO:0000313" key="1">
    <source>
        <dbReference type="EMBL" id="UXZ96671.1"/>
    </source>
</evidence>
<evidence type="ECO:0000313" key="2">
    <source>
        <dbReference type="Proteomes" id="UP001063228"/>
    </source>
</evidence>
<dbReference type="RefSeq" id="WP_164581488.1">
    <property type="nucleotide sequence ID" value="NZ_CP081201.1"/>
</dbReference>
<reference evidence="1" key="1">
    <citation type="submission" date="2021-08" db="EMBL/GenBank/DDBJ databases">
        <title>Complete genome sequence of Pseudomonas phytophila.</title>
        <authorList>
            <person name="Weir B.S."/>
            <person name="Templeton M.D."/>
            <person name="Arshed S."/>
            <person name="Andersen M.T."/>
            <person name="Jayaraman J."/>
        </authorList>
    </citation>
    <scope>NUCLEOTIDE SEQUENCE</scope>
    <source>
        <strain evidence="1">ICMP 23753</strain>
    </source>
</reference>
<accession>A0ABY6FFI9</accession>
<gene>
    <name evidence="1" type="ORF">K3169_01800</name>
</gene>
<organism evidence="1 2">
    <name type="scientific">Pseudomonas phytophila</name>
    <dbReference type="NCBI Taxonomy" id="2867264"/>
    <lineage>
        <taxon>Bacteria</taxon>
        <taxon>Pseudomonadati</taxon>
        <taxon>Pseudomonadota</taxon>
        <taxon>Gammaproteobacteria</taxon>
        <taxon>Pseudomonadales</taxon>
        <taxon>Pseudomonadaceae</taxon>
        <taxon>Pseudomonas</taxon>
    </lineage>
</organism>